<dbReference type="EMBL" id="ARXX01000076">
    <property type="protein sequence ID" value="MBF5058124.1"/>
    <property type="molecule type" value="Genomic_DNA"/>
</dbReference>
<reference evidence="3 4" key="1">
    <citation type="submission" date="2012-09" db="EMBL/GenBank/DDBJ databases">
        <title>Genome Sequence of alkane-degrading Bacterium Alcanivorax sp. 521-1.</title>
        <authorList>
            <person name="Lai Q."/>
            <person name="Shao Z."/>
        </authorList>
    </citation>
    <scope>NUCLEOTIDE SEQUENCE [LARGE SCALE GENOMIC DNA]</scope>
    <source>
        <strain evidence="3 4">521-1</strain>
    </source>
</reference>
<feature type="transmembrane region" description="Helical" evidence="1">
    <location>
        <begin position="20"/>
        <end position="48"/>
    </location>
</feature>
<comment type="caution">
    <text evidence="3">The sequence shown here is derived from an EMBL/GenBank/DDBJ whole genome shotgun (WGS) entry which is preliminary data.</text>
</comment>
<accession>A0ABS0AVG4</accession>
<evidence type="ECO:0000256" key="1">
    <source>
        <dbReference type="SAM" id="Phobius"/>
    </source>
</evidence>
<feature type="transmembrane region" description="Helical" evidence="1">
    <location>
        <begin position="108"/>
        <end position="131"/>
    </location>
</feature>
<dbReference type="Pfam" id="PF01970">
    <property type="entry name" value="TctA"/>
    <property type="match status" value="1"/>
</dbReference>
<feature type="transmembrane region" description="Helical" evidence="1">
    <location>
        <begin position="143"/>
        <end position="160"/>
    </location>
</feature>
<dbReference type="InterPro" id="IPR002823">
    <property type="entry name" value="DUF112_TM"/>
</dbReference>
<feature type="transmembrane region" description="Helical" evidence="1">
    <location>
        <begin position="414"/>
        <end position="443"/>
    </location>
</feature>
<dbReference type="RefSeq" id="WP_161385626.1">
    <property type="nucleotide sequence ID" value="NZ_ARXX01000076.1"/>
</dbReference>
<dbReference type="Proteomes" id="UP000662703">
    <property type="component" value="Unassembled WGS sequence"/>
</dbReference>
<keyword evidence="1" id="KW-1133">Transmembrane helix</keyword>
<organism evidence="3 4">
    <name type="scientific">Alloalcanivorax profundimaris</name>
    <dbReference type="NCBI Taxonomy" id="2735259"/>
    <lineage>
        <taxon>Bacteria</taxon>
        <taxon>Pseudomonadati</taxon>
        <taxon>Pseudomonadota</taxon>
        <taxon>Gammaproteobacteria</taxon>
        <taxon>Oceanospirillales</taxon>
        <taxon>Alcanivoracaceae</taxon>
        <taxon>Alloalcanivorax</taxon>
    </lineage>
</organism>
<dbReference type="PRINTS" id="PR00173">
    <property type="entry name" value="EDTRNSPORT"/>
</dbReference>
<dbReference type="PANTHER" id="PTHR35342:SF5">
    <property type="entry name" value="TRICARBOXYLIC TRANSPORT PROTEIN"/>
    <property type="match status" value="1"/>
</dbReference>
<feature type="transmembrane region" description="Helical" evidence="1">
    <location>
        <begin position="316"/>
        <end position="339"/>
    </location>
</feature>
<feature type="transmembrane region" description="Helical" evidence="1">
    <location>
        <begin position="464"/>
        <end position="492"/>
    </location>
</feature>
<evidence type="ECO:0000313" key="4">
    <source>
        <dbReference type="Proteomes" id="UP000662703"/>
    </source>
</evidence>
<name>A0ABS0AVG4_9GAMM</name>
<keyword evidence="4" id="KW-1185">Reference proteome</keyword>
<feature type="domain" description="DUF112" evidence="2">
    <location>
        <begin position="19"/>
        <end position="437"/>
    </location>
</feature>
<gene>
    <name evidence="3" type="ORF">Y5W_03418</name>
</gene>
<feature type="transmembrane region" description="Helical" evidence="1">
    <location>
        <begin position="60"/>
        <end position="81"/>
    </location>
</feature>
<feature type="transmembrane region" description="Helical" evidence="1">
    <location>
        <begin position="259"/>
        <end position="281"/>
    </location>
</feature>
<evidence type="ECO:0000259" key="2">
    <source>
        <dbReference type="Pfam" id="PF01970"/>
    </source>
</evidence>
<keyword evidence="1" id="KW-0812">Transmembrane</keyword>
<evidence type="ECO:0000313" key="3">
    <source>
        <dbReference type="EMBL" id="MBF5058124.1"/>
    </source>
</evidence>
<protein>
    <recommendedName>
        <fullName evidence="2">DUF112 domain-containing protein</fullName>
    </recommendedName>
</protein>
<keyword evidence="1" id="KW-0472">Membrane</keyword>
<dbReference type="PANTHER" id="PTHR35342">
    <property type="entry name" value="TRICARBOXYLIC TRANSPORT PROTEIN"/>
    <property type="match status" value="1"/>
</dbReference>
<feature type="transmembrane region" description="Helical" evidence="1">
    <location>
        <begin position="390"/>
        <end position="408"/>
    </location>
</feature>
<proteinExistence type="predicted"/>
<feature type="transmembrane region" description="Helical" evidence="1">
    <location>
        <begin position="359"/>
        <end position="378"/>
    </location>
</feature>
<sequence>MLNDFLSALGTTLMSPWGLLLAVIGTVLGVVLGAMPGVSSTMALAILLPISFSMDPHLAILFLLAVFVASVYGGSISAILINIPGTPGAIVTQLDGYPMARSGRAGEALTYALVSSTLGGLIGLLALVLVAPMLAAAAMEFRSPEFTAVAVFGLVLLAYASPGSTIRGMMVGGLGLLCGMVGFDSLTDIPRFTFDSPVLEGGIELVPLCVGLFGFAEVMKNIGTAGRPSTKSVMPAIGRLWPPMKELLGQWKTMLRGSFIGASVGAIPAAGSAIAVAIAYAQEMRFSKRPDEFGKGVTEGVVAPESANSSSIGGTLIPMMTLGIPGDAITAVLMGSLLIHGLRPGPGLFANNPEFVSGVYSSFFLALILTLVIGLLLMRWVAWVTRIPSHILLVVIAVLCVVGSFAIRNTMSDVYIMLAFGLIGYLLNLFRLPAAPLAFGLILGPLLEENLRRSLILGRGSWDIFINSPIALTLLLMSLGAILLPLVAPWFVRLRDDLRRTYGRR</sequence>